<evidence type="ECO:0000313" key="4">
    <source>
        <dbReference type="Proteomes" id="UP000719766"/>
    </source>
</evidence>
<evidence type="ECO:0000256" key="1">
    <source>
        <dbReference type="SAM" id="Phobius"/>
    </source>
</evidence>
<feature type="transmembrane region" description="Helical" evidence="1">
    <location>
        <begin position="111"/>
        <end position="132"/>
    </location>
</feature>
<evidence type="ECO:0000259" key="2">
    <source>
        <dbReference type="Pfam" id="PF20151"/>
    </source>
</evidence>
<dbReference type="EMBL" id="JABBWE010000019">
    <property type="protein sequence ID" value="KAG1796232.1"/>
    <property type="molecule type" value="Genomic_DNA"/>
</dbReference>
<feature type="transmembrane region" description="Helical" evidence="1">
    <location>
        <begin position="20"/>
        <end position="39"/>
    </location>
</feature>
<gene>
    <name evidence="3" type="ORF">HD556DRAFT_1441534</name>
</gene>
<keyword evidence="4" id="KW-1185">Reference proteome</keyword>
<keyword evidence="1" id="KW-1133">Transmembrane helix</keyword>
<feature type="domain" description="DUF6533" evidence="2">
    <location>
        <begin position="22"/>
        <end position="67"/>
    </location>
</feature>
<dbReference type="RefSeq" id="XP_041161748.1">
    <property type="nucleotide sequence ID" value="XM_041306319.1"/>
</dbReference>
<feature type="transmembrane region" description="Helical" evidence="1">
    <location>
        <begin position="239"/>
        <end position="263"/>
    </location>
</feature>
<dbReference type="OrthoDB" id="2663254at2759"/>
<proteinExistence type="predicted"/>
<feature type="transmembrane region" description="Helical" evidence="1">
    <location>
        <begin position="161"/>
        <end position="182"/>
    </location>
</feature>
<dbReference type="Pfam" id="PF20151">
    <property type="entry name" value="DUF6533"/>
    <property type="match status" value="1"/>
</dbReference>
<name>A0A9P7AV25_9AGAM</name>
<dbReference type="InterPro" id="IPR045340">
    <property type="entry name" value="DUF6533"/>
</dbReference>
<reference evidence="3" key="1">
    <citation type="journal article" date="2020" name="New Phytol.">
        <title>Comparative genomics reveals dynamic genome evolution in host specialist ectomycorrhizal fungi.</title>
        <authorList>
            <person name="Lofgren L.A."/>
            <person name="Nguyen N.H."/>
            <person name="Vilgalys R."/>
            <person name="Ruytinx J."/>
            <person name="Liao H.L."/>
            <person name="Branco S."/>
            <person name="Kuo A."/>
            <person name="LaButti K."/>
            <person name="Lipzen A."/>
            <person name="Andreopoulos W."/>
            <person name="Pangilinan J."/>
            <person name="Riley R."/>
            <person name="Hundley H."/>
            <person name="Na H."/>
            <person name="Barry K."/>
            <person name="Grigoriev I.V."/>
            <person name="Stajich J.E."/>
            <person name="Kennedy P.G."/>
        </authorList>
    </citation>
    <scope>NUCLEOTIDE SEQUENCE</scope>
    <source>
        <strain evidence="3">S12</strain>
    </source>
</reference>
<evidence type="ECO:0000313" key="3">
    <source>
        <dbReference type="EMBL" id="KAG1796232.1"/>
    </source>
</evidence>
<feature type="transmembrane region" description="Helical" evidence="1">
    <location>
        <begin position="77"/>
        <end position="99"/>
    </location>
</feature>
<comment type="caution">
    <text evidence="3">The sequence shown here is derived from an EMBL/GenBank/DDBJ whole genome shotgun (WGS) entry which is preliminary data.</text>
</comment>
<sequence length="333" mass="37820">MTIISNDPSWWPLIDSHIIFSYFIVAASVGVIYDWALAFGQEVELIWKQHWSLMTVLYLTVRYIGVIYAGMNIQSLYMYFALYWTTWVLIAILGVIMIARLHAMYQRSRKVLVLLVVVFTAINIANTVMLTINMGYISAEQVILSGTYQCVVENPKNLDTIPWMIMGVWEVFILCLAVWIALKHFRELRQHSAGGVIKDCFTVLMKTHMSYFVSFVVVLCLSIGYLSPTMGKDPYSPIILIYSGFLEMFIIVQSAVLGSRLILGVREYHAKRMIDPDAGPSLISIAFQESLEQIVSTKRAEIFFCGGADASIMLKARFWSNDINTHREDAMGS</sequence>
<dbReference type="AlphaFoldDB" id="A0A9P7AV25"/>
<protein>
    <recommendedName>
        <fullName evidence="2">DUF6533 domain-containing protein</fullName>
    </recommendedName>
</protein>
<feature type="transmembrane region" description="Helical" evidence="1">
    <location>
        <begin position="209"/>
        <end position="227"/>
    </location>
</feature>
<dbReference type="GeneID" id="64600083"/>
<organism evidence="3 4">
    <name type="scientific">Suillus plorans</name>
    <dbReference type="NCBI Taxonomy" id="116603"/>
    <lineage>
        <taxon>Eukaryota</taxon>
        <taxon>Fungi</taxon>
        <taxon>Dikarya</taxon>
        <taxon>Basidiomycota</taxon>
        <taxon>Agaricomycotina</taxon>
        <taxon>Agaricomycetes</taxon>
        <taxon>Agaricomycetidae</taxon>
        <taxon>Boletales</taxon>
        <taxon>Suillineae</taxon>
        <taxon>Suillaceae</taxon>
        <taxon>Suillus</taxon>
    </lineage>
</organism>
<keyword evidence="1" id="KW-0472">Membrane</keyword>
<feature type="transmembrane region" description="Helical" evidence="1">
    <location>
        <begin position="51"/>
        <end position="71"/>
    </location>
</feature>
<keyword evidence="1" id="KW-0812">Transmembrane</keyword>
<dbReference type="Proteomes" id="UP000719766">
    <property type="component" value="Unassembled WGS sequence"/>
</dbReference>
<accession>A0A9P7AV25</accession>